<dbReference type="KEGG" id="orn:DV701_00910"/>
<dbReference type="EMBL" id="CP031229">
    <property type="protein sequence ID" value="AXH94929.1"/>
    <property type="molecule type" value="Genomic_DNA"/>
</dbReference>
<dbReference type="InterPro" id="IPR011009">
    <property type="entry name" value="Kinase-like_dom_sf"/>
</dbReference>
<dbReference type="Proteomes" id="UP000253790">
    <property type="component" value="Chromosome"/>
</dbReference>
<dbReference type="Pfam" id="PF04655">
    <property type="entry name" value="APH_6_hur"/>
    <property type="match status" value="1"/>
</dbReference>
<gene>
    <name evidence="2" type="ORF">DV701_00910</name>
</gene>
<dbReference type="AlphaFoldDB" id="A0A345NIS1"/>
<dbReference type="OrthoDB" id="3638028at2"/>
<protein>
    <recommendedName>
        <fullName evidence="4">Aminoglycoside resistance protein</fullName>
    </recommendedName>
</protein>
<organism evidence="2 3">
    <name type="scientific">Ornithinimicrobium avium</name>
    <dbReference type="NCBI Taxonomy" id="2283195"/>
    <lineage>
        <taxon>Bacteria</taxon>
        <taxon>Bacillati</taxon>
        <taxon>Actinomycetota</taxon>
        <taxon>Actinomycetes</taxon>
        <taxon>Micrococcales</taxon>
        <taxon>Ornithinimicrobiaceae</taxon>
        <taxon>Ornithinimicrobium</taxon>
    </lineage>
</organism>
<proteinExistence type="predicted"/>
<feature type="region of interest" description="Disordered" evidence="1">
    <location>
        <begin position="163"/>
        <end position="182"/>
    </location>
</feature>
<name>A0A345NIS1_9MICO</name>
<reference evidence="2 3" key="1">
    <citation type="submission" date="2018-07" db="EMBL/GenBank/DDBJ databases">
        <title>Complete genome sequencing of Ornithinimicrobium sp. AMA3305.</title>
        <authorList>
            <person name="Bae J.-W."/>
        </authorList>
    </citation>
    <scope>NUCLEOTIDE SEQUENCE [LARGE SCALE GENOMIC DNA]</scope>
    <source>
        <strain evidence="2 3">AMA3305</strain>
    </source>
</reference>
<dbReference type="SUPFAM" id="SSF56112">
    <property type="entry name" value="Protein kinase-like (PK-like)"/>
    <property type="match status" value="1"/>
</dbReference>
<evidence type="ECO:0000313" key="2">
    <source>
        <dbReference type="EMBL" id="AXH94929.1"/>
    </source>
</evidence>
<accession>A0A345NIS1</accession>
<feature type="region of interest" description="Disordered" evidence="1">
    <location>
        <begin position="1"/>
        <end position="140"/>
    </location>
</feature>
<evidence type="ECO:0008006" key="4">
    <source>
        <dbReference type="Google" id="ProtNLM"/>
    </source>
</evidence>
<keyword evidence="3" id="KW-1185">Reference proteome</keyword>
<feature type="compositionally biased region" description="Gly residues" evidence="1">
    <location>
        <begin position="116"/>
        <end position="125"/>
    </location>
</feature>
<sequence>MGRDGRALGRRRGPGAGRGPPGRLRARGGGRPVTGRGARRLRVGSRAAAFGDPPAGDPRRCCRPGGTAGLRPPRAAGDRRAAPRPGAAPRRRHRAGDARGRPAPARPGGRAHRRGPGGLGHGRLGPGARHPGAAVPRHDAAVTSLRPAELPAQFVEAVVQHVPDPEPVGRGPAPDRPPHRPDGATWLAELPGLVAVALERWELVRDPDEPLRWGFTALVLPVLRSGGSPAMLKVGWPHPEADHEHLALRSWNGRGAVRLLAAEPADTAYLLERLDPNRDLETGSVRTTTEALGRLLARLDLPAPPWARPLSEQLQRLQGDLAAAAGDPAAARFPRRMLQHAASLVVDLLAEDDVDTRLVHTDLHQMNVLWRPDPGEWVAIDPKVVAGDPHWVVAPSLWNRWADSLAAPDLGAHLLGRLEVLCEAAGLDRDRARAATILRMVQNALWAVRDTRTESEDEITRAVAIVKAMQRG</sequence>
<evidence type="ECO:0000313" key="3">
    <source>
        <dbReference type="Proteomes" id="UP000253790"/>
    </source>
</evidence>
<dbReference type="GO" id="GO:0019748">
    <property type="term" value="P:secondary metabolic process"/>
    <property type="evidence" value="ECO:0007669"/>
    <property type="project" value="InterPro"/>
</dbReference>
<evidence type="ECO:0000256" key="1">
    <source>
        <dbReference type="SAM" id="MobiDB-lite"/>
    </source>
</evidence>
<dbReference type="InterPro" id="IPR006748">
    <property type="entry name" value="NH2Glyco/OHUrea_AB-resist_kin"/>
</dbReference>
<dbReference type="GO" id="GO:0016773">
    <property type="term" value="F:phosphotransferase activity, alcohol group as acceptor"/>
    <property type="evidence" value="ECO:0007669"/>
    <property type="project" value="InterPro"/>
</dbReference>